<comment type="caution">
    <text evidence="5">The sequence shown here is derived from an EMBL/GenBank/DDBJ whole genome shotgun (WGS) entry which is preliminary data.</text>
</comment>
<keyword evidence="6" id="KW-1185">Reference proteome</keyword>
<dbReference type="PANTHER" id="PTHR30005:SF0">
    <property type="entry name" value="RETROGRADE REGULATION PROTEIN 2"/>
    <property type="match status" value="1"/>
</dbReference>
<dbReference type="RefSeq" id="WP_345341050.1">
    <property type="nucleotide sequence ID" value="NZ_BAABLI010000017.1"/>
</dbReference>
<comment type="similarity">
    <text evidence="2">Belongs to the GppA/Ppx family. GppA subfamily.</text>
</comment>
<gene>
    <name evidence="2 5" type="primary">gppA</name>
    <name evidence="5" type="ORF">ACFSJ3_08745</name>
</gene>
<dbReference type="InterPro" id="IPR048950">
    <property type="entry name" value="Ppx_GppA_C"/>
</dbReference>
<organism evidence="5 6">
    <name type="scientific">Corallincola platygyrae</name>
    <dbReference type="NCBI Taxonomy" id="1193278"/>
    <lineage>
        <taxon>Bacteria</taxon>
        <taxon>Pseudomonadati</taxon>
        <taxon>Pseudomonadota</taxon>
        <taxon>Gammaproteobacteria</taxon>
        <taxon>Alteromonadales</taxon>
        <taxon>Psychromonadaceae</taxon>
        <taxon>Corallincola</taxon>
    </lineage>
</organism>
<dbReference type="NCBIfam" id="NF008260">
    <property type="entry name" value="PRK11031.1"/>
    <property type="match status" value="1"/>
</dbReference>
<proteinExistence type="inferred from homology"/>
<accession>A0ABW4XMN8</accession>
<dbReference type="InterPro" id="IPR043129">
    <property type="entry name" value="ATPase_NBD"/>
</dbReference>
<dbReference type="SUPFAM" id="SSF53067">
    <property type="entry name" value="Actin-like ATPase domain"/>
    <property type="match status" value="2"/>
</dbReference>
<dbReference type="GO" id="GO:0008894">
    <property type="term" value="F:guanosine-5'-triphosphate,3'-diphosphate diphosphatase activity"/>
    <property type="evidence" value="ECO:0007669"/>
    <property type="project" value="UniProtKB-EC"/>
</dbReference>
<dbReference type="Gene3D" id="3.30.420.40">
    <property type="match status" value="1"/>
</dbReference>
<dbReference type="Pfam" id="PF21447">
    <property type="entry name" value="Ppx-GppA_III"/>
    <property type="match status" value="1"/>
</dbReference>
<feature type="domain" description="Ppx/GppA phosphatase N-terminal" evidence="3">
    <location>
        <begin position="22"/>
        <end position="301"/>
    </location>
</feature>
<dbReference type="HAMAP" id="MF_01550">
    <property type="entry name" value="GppA"/>
    <property type="match status" value="1"/>
</dbReference>
<dbReference type="Pfam" id="PF02541">
    <property type="entry name" value="Ppx-GppA"/>
    <property type="match status" value="1"/>
</dbReference>
<dbReference type="InterPro" id="IPR030673">
    <property type="entry name" value="PyroPPase_GppA_Ppx"/>
</dbReference>
<dbReference type="EMBL" id="JBHUHT010000011">
    <property type="protein sequence ID" value="MFD2096070.1"/>
    <property type="molecule type" value="Genomic_DNA"/>
</dbReference>
<dbReference type="Proteomes" id="UP001597380">
    <property type="component" value="Unassembled WGS sequence"/>
</dbReference>
<evidence type="ECO:0000313" key="5">
    <source>
        <dbReference type="EMBL" id="MFD2096070.1"/>
    </source>
</evidence>
<comment type="pathway">
    <text evidence="2">Purine metabolism; ppGpp biosynthesis; ppGpp from GTP: step 2/2.</text>
</comment>
<dbReference type="InterPro" id="IPR023709">
    <property type="entry name" value="Guo-5TP_3DP_PyrP"/>
</dbReference>
<sequence length="500" mass="55210">MSRSPSPLYAAIDLGSNSFHMLVVRVVAGSVQVLAKIKRKVRLASGLDQNFQLDEAAMLRGWECLRLFAERLQDIPSENIRIVGTATLRVAKNVDTFLETAEQILGQPIQVITGEQEAETIYQGVAHTSSGQGNQLVIDIGGASTELIIGQQYDPHILRSLPIGCVLFKERYFADGKLTQTNFDKAIQAAEQALKPLVVDYLAYGWQRCVGASGTVQALQEVLLTQGYDERITLEKLEKMMALAISCGDISQLNIEGLLDERKPVFVSGLAILLAIFRQFKVKQMITSGGALREGLVYEMIGEQRQDDVRQRTLSGLKQQFRVDQPHATRVSEFALSLCQQVSANWQLEDLELHALLASAAQLTELGLLIGYKDAHQHAGYILKHATLPGFSNSQKQLLVTLVSQYQGGYDVEQMDKLAGITSTTTLRLARLLRLAVIFCGRRQDSSLPEITISAEGDKLLLHVSKYWLNSHPLVHSELTQEALLTLEIGGELTLASDEE</sequence>
<dbReference type="SUPFAM" id="SSF109604">
    <property type="entry name" value="HD-domain/PDEase-like"/>
    <property type="match status" value="1"/>
</dbReference>
<evidence type="ECO:0000313" key="6">
    <source>
        <dbReference type="Proteomes" id="UP001597380"/>
    </source>
</evidence>
<evidence type="ECO:0000256" key="2">
    <source>
        <dbReference type="HAMAP-Rule" id="MF_01550"/>
    </source>
</evidence>
<dbReference type="EC" id="3.6.1.40" evidence="2"/>
<dbReference type="Gene3D" id="1.10.3210.10">
    <property type="entry name" value="Hypothetical protein af1432"/>
    <property type="match status" value="1"/>
</dbReference>
<evidence type="ECO:0000256" key="1">
    <source>
        <dbReference type="ARBA" id="ARBA00022801"/>
    </source>
</evidence>
<keyword evidence="1 2" id="KW-0378">Hydrolase</keyword>
<comment type="catalytic activity">
    <reaction evidence="2">
        <text>guanosine 3'-diphosphate 5'-triphosphate + H2O = guanosine 3',5'-bis(diphosphate) + phosphate + H(+)</text>
        <dbReference type="Rhea" id="RHEA:13073"/>
        <dbReference type="ChEBI" id="CHEBI:15377"/>
        <dbReference type="ChEBI" id="CHEBI:15378"/>
        <dbReference type="ChEBI" id="CHEBI:43474"/>
        <dbReference type="ChEBI" id="CHEBI:77828"/>
        <dbReference type="ChEBI" id="CHEBI:142410"/>
        <dbReference type="EC" id="3.6.1.40"/>
    </reaction>
</comment>
<dbReference type="PANTHER" id="PTHR30005">
    <property type="entry name" value="EXOPOLYPHOSPHATASE"/>
    <property type="match status" value="1"/>
</dbReference>
<evidence type="ECO:0000259" key="4">
    <source>
        <dbReference type="Pfam" id="PF21447"/>
    </source>
</evidence>
<evidence type="ECO:0000259" key="3">
    <source>
        <dbReference type="Pfam" id="PF02541"/>
    </source>
</evidence>
<dbReference type="Gene3D" id="3.30.420.150">
    <property type="entry name" value="Exopolyphosphatase. Domain 2"/>
    <property type="match status" value="1"/>
</dbReference>
<dbReference type="InterPro" id="IPR050273">
    <property type="entry name" value="GppA/Ppx_hydrolase"/>
</dbReference>
<comment type="function">
    <text evidence="2">Catalyzes the conversion of pppGpp to ppGpp. Guanosine pentaphosphate (pppGpp) is a cytoplasmic signaling molecule which together with ppGpp controls the 'stringent response', an adaptive process that allows bacteria to respond to amino acid starvation, resulting in the coordinated regulation of numerous cellular activities.</text>
</comment>
<dbReference type="InterPro" id="IPR003695">
    <property type="entry name" value="Ppx_GppA_N"/>
</dbReference>
<reference evidence="6" key="1">
    <citation type="journal article" date="2019" name="Int. J. Syst. Evol. Microbiol.">
        <title>The Global Catalogue of Microorganisms (GCM) 10K type strain sequencing project: providing services to taxonomists for standard genome sequencing and annotation.</title>
        <authorList>
            <consortium name="The Broad Institute Genomics Platform"/>
            <consortium name="The Broad Institute Genome Sequencing Center for Infectious Disease"/>
            <person name="Wu L."/>
            <person name="Ma J."/>
        </authorList>
    </citation>
    <scope>NUCLEOTIDE SEQUENCE [LARGE SCALE GENOMIC DNA]</scope>
    <source>
        <strain evidence="6">CGMCC 1.10992</strain>
    </source>
</reference>
<name>A0ABW4XMN8_9GAMM</name>
<protein>
    <recommendedName>
        <fullName evidence="2">Guanosine-5'-triphosphate,3'-diphosphate pyrophosphatase</fullName>
        <ecNumber evidence="2">3.6.1.40</ecNumber>
    </recommendedName>
    <alternativeName>
        <fullName evidence="2">Guanosine pentaphosphate phosphohydrolase</fullName>
    </alternativeName>
    <alternativeName>
        <fullName evidence="2">pppGpp-5'-phosphohydrolase</fullName>
    </alternativeName>
</protein>
<feature type="domain" description="Ppx/GppA phosphatase C-terminal" evidence="4">
    <location>
        <begin position="309"/>
        <end position="482"/>
    </location>
</feature>
<dbReference type="PIRSF" id="PIRSF001267">
    <property type="entry name" value="Pyrophosphatase_GppA_Ppx"/>
    <property type="match status" value="1"/>
</dbReference>